<dbReference type="Proteomes" id="UP000561326">
    <property type="component" value="Unassembled WGS sequence"/>
</dbReference>
<sequence>MTDQERNDKPKKTGKISLFFTILCIVFLVLKFTGLLDPVVDFFKK</sequence>
<dbReference type="EMBL" id="JABAGO010000043">
    <property type="protein sequence ID" value="NMF00290.1"/>
    <property type="molecule type" value="Genomic_DNA"/>
</dbReference>
<dbReference type="RefSeq" id="WP_021621746.1">
    <property type="nucleotide sequence ID" value="NZ_CABKST010000141.1"/>
</dbReference>
<dbReference type="AlphaFoldDB" id="A0A848D0L2"/>
<keyword evidence="1" id="KW-0472">Membrane</keyword>
<evidence type="ECO:0000256" key="1">
    <source>
        <dbReference type="SAM" id="Phobius"/>
    </source>
</evidence>
<reference evidence="2 3" key="1">
    <citation type="submission" date="2020-04" db="EMBL/GenBank/DDBJ databases">
        <authorList>
            <person name="Hitch T.C.A."/>
            <person name="Wylensek D."/>
            <person name="Clavel T."/>
        </authorList>
    </citation>
    <scope>NUCLEOTIDE SEQUENCE [LARGE SCALE GENOMIC DNA]</scope>
    <source>
        <strain evidence="2 3">WB01_D5_05</strain>
    </source>
</reference>
<protein>
    <submittedName>
        <fullName evidence="2">Uncharacterized protein</fullName>
    </submittedName>
</protein>
<name>A0A848D0L2_ANEAE</name>
<proteinExistence type="predicted"/>
<gene>
    <name evidence="2" type="ORF">HF838_18855</name>
</gene>
<keyword evidence="1" id="KW-0812">Transmembrane</keyword>
<organism evidence="2 3">
    <name type="scientific">Aneurinibacillus aneurinilyticus</name>
    <name type="common">Bacillus aneurinolyticus</name>
    <dbReference type="NCBI Taxonomy" id="1391"/>
    <lineage>
        <taxon>Bacteria</taxon>
        <taxon>Bacillati</taxon>
        <taxon>Bacillota</taxon>
        <taxon>Bacilli</taxon>
        <taxon>Bacillales</taxon>
        <taxon>Paenibacillaceae</taxon>
        <taxon>Aneurinibacillus group</taxon>
        <taxon>Aneurinibacillus</taxon>
    </lineage>
</organism>
<keyword evidence="1" id="KW-1133">Transmembrane helix</keyword>
<feature type="transmembrane region" description="Helical" evidence="1">
    <location>
        <begin position="16"/>
        <end position="36"/>
    </location>
</feature>
<comment type="caution">
    <text evidence="2">The sequence shown here is derived from an EMBL/GenBank/DDBJ whole genome shotgun (WGS) entry which is preliminary data.</text>
</comment>
<dbReference type="GeneID" id="92842157"/>
<evidence type="ECO:0000313" key="2">
    <source>
        <dbReference type="EMBL" id="NMF00290.1"/>
    </source>
</evidence>
<accession>A0A848D0L2</accession>
<evidence type="ECO:0000313" key="3">
    <source>
        <dbReference type="Proteomes" id="UP000561326"/>
    </source>
</evidence>